<name>A0A1I0TZR3_9GAMM</name>
<dbReference type="InterPro" id="IPR036388">
    <property type="entry name" value="WH-like_DNA-bd_sf"/>
</dbReference>
<dbReference type="PANTHER" id="PTHR30126">
    <property type="entry name" value="HTH-TYPE TRANSCRIPTIONAL REGULATOR"/>
    <property type="match status" value="1"/>
</dbReference>
<evidence type="ECO:0000256" key="3">
    <source>
        <dbReference type="ARBA" id="ARBA00023125"/>
    </source>
</evidence>
<dbReference type="Gene3D" id="3.40.190.290">
    <property type="match status" value="1"/>
</dbReference>
<dbReference type="InterPro" id="IPR005119">
    <property type="entry name" value="LysR_subst-bd"/>
</dbReference>
<reference evidence="7 8" key="2">
    <citation type="journal article" date="2020" name="Microbiol. Resour. Announc.">
        <title>Complete genome sequence of Pseudomonas otitidis strain MrB4, isolated from Lake Biwa in Japan.</title>
        <authorList>
            <person name="Miyazaki K."/>
            <person name="Hase E."/>
            <person name="Maruya T."/>
        </authorList>
    </citation>
    <scope>NUCLEOTIDE SEQUENCE [LARGE SCALE GENOMIC DNA]</scope>
    <source>
        <strain evidence="7 8">MrB4</strain>
    </source>
</reference>
<keyword evidence="2" id="KW-0805">Transcription regulation</keyword>
<keyword evidence="4" id="KW-0804">Transcription</keyword>
<dbReference type="InterPro" id="IPR036390">
    <property type="entry name" value="WH_DNA-bd_sf"/>
</dbReference>
<evidence type="ECO:0000313" key="9">
    <source>
        <dbReference type="Proteomes" id="UP000515591"/>
    </source>
</evidence>
<dbReference type="EMBL" id="AP022213">
    <property type="protein sequence ID" value="BBT19471.1"/>
    <property type="molecule type" value="Genomic_DNA"/>
</dbReference>
<protein>
    <submittedName>
        <fullName evidence="6">Transcriptional regulator</fullName>
    </submittedName>
</protein>
<dbReference type="GO" id="GO:0000976">
    <property type="term" value="F:transcription cis-regulatory region binding"/>
    <property type="evidence" value="ECO:0007669"/>
    <property type="project" value="TreeGrafter"/>
</dbReference>
<dbReference type="AlphaFoldDB" id="A0A1I0TZR3"/>
<sequence>MRKTLLRMTLRQLQVFRAVYESRSYSRAAEEMALTQPAVSLQIRQLEELVGQPLFEYVGKKLYQTDAAEALYVASGDIFQRLESLDMQLSDLQGSLQGQLNLAVESSAKYFVPHLFAAFRQQHPDVSLHLTVVNRAQAIKRLADNRDDLVIMSLVPQDMALEFLPFLNNPIIAVAPPDHPLCHARSLTLKDLEPFPLLVREAGSGTRKACEEYFQQKRAHFAHTQEVTSLDALRECVVAGLGIGLLPRHAVSLELATGLLRELPVEELPLYRSWCVVHAKGKRLSPVAQAFISYIREERAQISTLSQRFDGALPLSTTGS</sequence>
<evidence type="ECO:0000259" key="5">
    <source>
        <dbReference type="PROSITE" id="PS50931"/>
    </source>
</evidence>
<dbReference type="PANTHER" id="PTHR30126:SF5">
    <property type="entry name" value="HTH-TYPE TRANSCRIPTIONAL ACTIVATOR CMPR"/>
    <property type="match status" value="1"/>
</dbReference>
<feature type="domain" description="HTH lysR-type" evidence="5">
    <location>
        <begin position="8"/>
        <end position="65"/>
    </location>
</feature>
<evidence type="ECO:0000256" key="4">
    <source>
        <dbReference type="ARBA" id="ARBA00023163"/>
    </source>
</evidence>
<dbReference type="InterPro" id="IPR000847">
    <property type="entry name" value="LysR_HTH_N"/>
</dbReference>
<reference evidence="6 9" key="1">
    <citation type="submission" date="2019-12" db="EMBL/GenBank/DDBJ databases">
        <title>complete genome sequences of Pseudomonas otitidis str. WP8-S17-CRE-03 isolated from wastewater treatment plant effluent.</title>
        <authorList>
            <person name="Sekizuka T."/>
            <person name="Itokawa K."/>
            <person name="Yatsu K."/>
            <person name="Inamine Y."/>
            <person name="Kuroda M."/>
        </authorList>
    </citation>
    <scope>NUCLEOTIDE SEQUENCE [LARGE SCALE GENOMIC DNA]</scope>
    <source>
        <strain evidence="6 9">WP8-S17-CRE-03</strain>
    </source>
</reference>
<dbReference type="Pfam" id="PF03466">
    <property type="entry name" value="LysR_substrate"/>
    <property type="match status" value="1"/>
</dbReference>
<accession>A0A1I0TZR3</accession>
<keyword evidence="3" id="KW-0238">DNA-binding</keyword>
<dbReference type="GO" id="GO:0003700">
    <property type="term" value="F:DNA-binding transcription factor activity"/>
    <property type="evidence" value="ECO:0007669"/>
    <property type="project" value="InterPro"/>
</dbReference>
<evidence type="ECO:0000313" key="6">
    <source>
        <dbReference type="EMBL" id="BBT19471.1"/>
    </source>
</evidence>
<dbReference type="Gene3D" id="1.10.10.10">
    <property type="entry name" value="Winged helix-like DNA-binding domain superfamily/Winged helix DNA-binding domain"/>
    <property type="match status" value="1"/>
</dbReference>
<dbReference type="CDD" id="cd08419">
    <property type="entry name" value="PBP2_CbbR_RubisCO_like"/>
    <property type="match status" value="1"/>
</dbReference>
<proteinExistence type="inferred from homology"/>
<dbReference type="KEGG" id="poj:PtoMrB4_54900"/>
<dbReference type="SUPFAM" id="SSF46785">
    <property type="entry name" value="Winged helix' DNA-binding domain"/>
    <property type="match status" value="1"/>
</dbReference>
<comment type="similarity">
    <text evidence="1">Belongs to the LysR transcriptional regulatory family.</text>
</comment>
<organism evidence="6 9">
    <name type="scientific">Metapseudomonas otitidis</name>
    <dbReference type="NCBI Taxonomy" id="319939"/>
    <lineage>
        <taxon>Bacteria</taxon>
        <taxon>Pseudomonadati</taxon>
        <taxon>Pseudomonadota</taxon>
        <taxon>Gammaproteobacteria</taxon>
        <taxon>Pseudomonadales</taxon>
        <taxon>Pseudomonadaceae</taxon>
        <taxon>Metapseudomonas</taxon>
    </lineage>
</organism>
<evidence type="ECO:0000313" key="7">
    <source>
        <dbReference type="EMBL" id="BCA31513.1"/>
    </source>
</evidence>
<dbReference type="EMBL" id="AP022642">
    <property type="protein sequence ID" value="BCA31513.1"/>
    <property type="molecule type" value="Genomic_DNA"/>
</dbReference>
<dbReference type="SUPFAM" id="SSF53850">
    <property type="entry name" value="Periplasmic binding protein-like II"/>
    <property type="match status" value="1"/>
</dbReference>
<dbReference type="Proteomes" id="UP000501237">
    <property type="component" value="Chromosome"/>
</dbReference>
<dbReference type="Proteomes" id="UP000515591">
    <property type="component" value="Chromosome"/>
</dbReference>
<evidence type="ECO:0000256" key="2">
    <source>
        <dbReference type="ARBA" id="ARBA00023015"/>
    </source>
</evidence>
<evidence type="ECO:0000256" key="1">
    <source>
        <dbReference type="ARBA" id="ARBA00009437"/>
    </source>
</evidence>
<dbReference type="STRING" id="319939.SAMN05216263_10725"/>
<dbReference type="PROSITE" id="PS50931">
    <property type="entry name" value="HTH_LYSR"/>
    <property type="match status" value="1"/>
</dbReference>
<dbReference type="Pfam" id="PF00126">
    <property type="entry name" value="HTH_1"/>
    <property type="match status" value="1"/>
</dbReference>
<gene>
    <name evidence="7" type="ORF">PtoMrB4_54900</name>
    <name evidence="6" type="ORF">WP8S17C03_55200</name>
</gene>
<evidence type="ECO:0000313" key="8">
    <source>
        <dbReference type="Proteomes" id="UP000501237"/>
    </source>
</evidence>
<dbReference type="PRINTS" id="PR00039">
    <property type="entry name" value="HTHLYSR"/>
</dbReference>